<dbReference type="GO" id="GO:0047777">
    <property type="term" value="F:(S)-citramalyl-CoA lyase activity"/>
    <property type="evidence" value="ECO:0007669"/>
    <property type="project" value="TreeGrafter"/>
</dbReference>
<evidence type="ECO:0000256" key="1">
    <source>
        <dbReference type="ARBA" id="ARBA00001946"/>
    </source>
</evidence>
<dbReference type="InterPro" id="IPR040442">
    <property type="entry name" value="Pyrv_kinase-like_dom_sf"/>
</dbReference>
<dbReference type="InterPro" id="IPR040186">
    <property type="entry name" value="Citramalyl-CoA_lyase"/>
</dbReference>
<organism evidence="7 8">
    <name type="scientific">Inhella proteolytica</name>
    <dbReference type="NCBI Taxonomy" id="2795029"/>
    <lineage>
        <taxon>Bacteria</taxon>
        <taxon>Pseudomonadati</taxon>
        <taxon>Pseudomonadota</taxon>
        <taxon>Betaproteobacteria</taxon>
        <taxon>Burkholderiales</taxon>
        <taxon>Sphaerotilaceae</taxon>
        <taxon>Inhella</taxon>
    </lineage>
</organism>
<protein>
    <submittedName>
        <fullName evidence="7">CoA ester lyase</fullName>
    </submittedName>
</protein>
<dbReference type="PIRSF" id="PIRSF015582">
    <property type="entry name" value="Cit_lyase_B"/>
    <property type="match status" value="1"/>
</dbReference>
<accession>A0A931NFX0</accession>
<dbReference type="Pfam" id="PF03328">
    <property type="entry name" value="HpcH_HpaI"/>
    <property type="match status" value="1"/>
</dbReference>
<dbReference type="PANTHER" id="PTHR11105">
    <property type="entry name" value="CITRATE LYASE SUBUNIT BETA-RELATED"/>
    <property type="match status" value="1"/>
</dbReference>
<keyword evidence="7" id="KW-0456">Lyase</keyword>
<feature type="binding site" evidence="4">
    <location>
        <position position="83"/>
    </location>
    <ligand>
        <name>substrate</name>
    </ligand>
</feature>
<gene>
    <name evidence="7" type="ORF">I7X39_01200</name>
</gene>
<dbReference type="RefSeq" id="WP_198109122.1">
    <property type="nucleotide sequence ID" value="NZ_JAEDAK010000001.1"/>
</dbReference>
<feature type="binding site" evidence="5">
    <location>
        <position position="144"/>
    </location>
    <ligand>
        <name>Mg(2+)</name>
        <dbReference type="ChEBI" id="CHEBI:18420"/>
    </ligand>
</feature>
<comment type="caution">
    <text evidence="7">The sequence shown here is derived from an EMBL/GenBank/DDBJ whole genome shotgun (WGS) entry which is preliminary data.</text>
</comment>
<dbReference type="Gene3D" id="6.10.140.960">
    <property type="match status" value="1"/>
</dbReference>
<dbReference type="InterPro" id="IPR005000">
    <property type="entry name" value="Aldolase/citrate-lyase_domain"/>
</dbReference>
<proteinExistence type="predicted"/>
<keyword evidence="3 5" id="KW-0460">Magnesium</keyword>
<dbReference type="Proteomes" id="UP000613266">
    <property type="component" value="Unassembled WGS sequence"/>
</dbReference>
<name>A0A931NFX0_9BURK</name>
<feature type="binding site" evidence="5">
    <location>
        <position position="170"/>
    </location>
    <ligand>
        <name>Mg(2+)</name>
        <dbReference type="ChEBI" id="CHEBI:18420"/>
    </ligand>
</feature>
<evidence type="ECO:0000313" key="8">
    <source>
        <dbReference type="Proteomes" id="UP000613266"/>
    </source>
</evidence>
<dbReference type="SUPFAM" id="SSF51621">
    <property type="entry name" value="Phosphoenolpyruvate/pyruvate domain"/>
    <property type="match status" value="1"/>
</dbReference>
<dbReference type="EMBL" id="JAEDAK010000001">
    <property type="protein sequence ID" value="MBH9575509.1"/>
    <property type="molecule type" value="Genomic_DNA"/>
</dbReference>
<dbReference type="InterPro" id="IPR015813">
    <property type="entry name" value="Pyrv/PenolPyrv_kinase-like_dom"/>
</dbReference>
<evidence type="ECO:0000256" key="3">
    <source>
        <dbReference type="ARBA" id="ARBA00022842"/>
    </source>
</evidence>
<dbReference type="InterPro" id="IPR011206">
    <property type="entry name" value="Citrate_lyase_beta/mcl1/mcl2"/>
</dbReference>
<sequence>MHPRLALFAGETQPLSLPVVDHYCGIEKLMRKSLALQAARGPVFDVTLDCEDGAVVGAETEHVQLVAELLASPENRHGRVGVRVHPVDHPAFELELQALAAAPVAPAYLMLPKIESHAQLVRGAAAVRAAWGTRSAPPLQALIETHGGLREVEAIAAHPALQSLSFGLMDFVSAHHGAIPREALTLDGQFDHPLVRQAKLAIAAACHGHGIVPSHCVVTELRSRSRLQEAARRAAREFGYTRMWSIHPDQIEPILEAFAPSTAEVDEAIEILDAAQAAGWGPIRHRDQLHDRASYRLFWSLLERAQRTGQDLPAEVRLRYFGATIAA</sequence>
<dbReference type="GO" id="GO:0046872">
    <property type="term" value="F:metal ion binding"/>
    <property type="evidence" value="ECO:0007669"/>
    <property type="project" value="UniProtKB-KW"/>
</dbReference>
<keyword evidence="8" id="KW-1185">Reference proteome</keyword>
<keyword evidence="2 5" id="KW-0479">Metal-binding</keyword>
<dbReference type="GO" id="GO:0106064">
    <property type="term" value="P:regulation of cobalamin metabolic process"/>
    <property type="evidence" value="ECO:0007669"/>
    <property type="project" value="TreeGrafter"/>
</dbReference>
<dbReference type="AlphaFoldDB" id="A0A931NFX0"/>
<evidence type="ECO:0000259" key="6">
    <source>
        <dbReference type="Pfam" id="PF03328"/>
    </source>
</evidence>
<evidence type="ECO:0000256" key="5">
    <source>
        <dbReference type="PIRSR" id="PIRSR015582-2"/>
    </source>
</evidence>
<comment type="cofactor">
    <cofactor evidence="1">
        <name>Mg(2+)</name>
        <dbReference type="ChEBI" id="CHEBI:18420"/>
    </cofactor>
</comment>
<dbReference type="PANTHER" id="PTHR11105:SF0">
    <property type="entry name" value="CITRAMALYL-COA LYASE, MITOCHONDRIAL"/>
    <property type="match status" value="1"/>
</dbReference>
<dbReference type="Gene3D" id="3.20.20.60">
    <property type="entry name" value="Phosphoenolpyruvate-binding domains"/>
    <property type="match status" value="1"/>
</dbReference>
<evidence type="ECO:0000256" key="4">
    <source>
        <dbReference type="PIRSR" id="PIRSR015582-1"/>
    </source>
</evidence>
<feature type="binding site" evidence="4">
    <location>
        <position position="144"/>
    </location>
    <ligand>
        <name>substrate</name>
    </ligand>
</feature>
<evidence type="ECO:0000256" key="2">
    <source>
        <dbReference type="ARBA" id="ARBA00022723"/>
    </source>
</evidence>
<feature type="domain" description="HpcH/HpaI aldolase/citrate lyase" evidence="6">
    <location>
        <begin position="46"/>
        <end position="248"/>
    </location>
</feature>
<evidence type="ECO:0000313" key="7">
    <source>
        <dbReference type="EMBL" id="MBH9575509.1"/>
    </source>
</evidence>
<reference evidence="7" key="1">
    <citation type="submission" date="2020-12" db="EMBL/GenBank/DDBJ databases">
        <title>The genome sequence of Inhella sp. 1Y17.</title>
        <authorList>
            <person name="Liu Y."/>
        </authorList>
    </citation>
    <scope>NUCLEOTIDE SEQUENCE</scope>
    <source>
        <strain evidence="7">1Y17</strain>
    </source>
</reference>